<dbReference type="PANTHER" id="PTHR37984:SF5">
    <property type="entry name" value="PROTEIN NYNRIN-LIKE"/>
    <property type="match status" value="1"/>
</dbReference>
<evidence type="ECO:0000256" key="2">
    <source>
        <dbReference type="ARBA" id="ARBA00022695"/>
    </source>
</evidence>
<evidence type="ECO:0000256" key="3">
    <source>
        <dbReference type="ARBA" id="ARBA00022722"/>
    </source>
</evidence>
<dbReference type="SUPFAM" id="SSF53098">
    <property type="entry name" value="Ribonuclease H-like"/>
    <property type="match status" value="1"/>
</dbReference>
<dbReference type="InterPro" id="IPR050951">
    <property type="entry name" value="Retrovirus_Pol_polyprotein"/>
</dbReference>
<keyword evidence="2" id="KW-0548">Nucleotidyltransferase</keyword>
<keyword evidence="4" id="KW-0255">Endonuclease</keyword>
<keyword evidence="1" id="KW-0808">Transferase</keyword>
<gene>
    <name evidence="9" type="ORF">ADUPG1_001197</name>
</gene>
<dbReference type="InterPro" id="IPR000477">
    <property type="entry name" value="RT_dom"/>
</dbReference>
<dbReference type="InterPro" id="IPR012337">
    <property type="entry name" value="RNaseH-like_sf"/>
</dbReference>
<dbReference type="Gene3D" id="3.30.420.10">
    <property type="entry name" value="Ribonuclease H-like superfamily/Ribonuclease H"/>
    <property type="match status" value="1"/>
</dbReference>
<dbReference type="InterPro" id="IPR043128">
    <property type="entry name" value="Rev_trsase/Diguanyl_cyclase"/>
</dbReference>
<keyword evidence="6" id="KW-0695">RNA-directed DNA polymerase</keyword>
<dbReference type="Pfam" id="PF17917">
    <property type="entry name" value="RT_RNaseH"/>
    <property type="match status" value="1"/>
</dbReference>
<proteinExistence type="predicted"/>
<feature type="domain" description="Reverse transcriptase" evidence="7">
    <location>
        <begin position="1"/>
        <end position="138"/>
    </location>
</feature>
<dbReference type="Gene3D" id="3.10.20.370">
    <property type="match status" value="1"/>
</dbReference>
<dbReference type="InterPro" id="IPR043502">
    <property type="entry name" value="DNA/RNA_pol_sf"/>
</dbReference>
<evidence type="ECO:0000313" key="10">
    <source>
        <dbReference type="Proteomes" id="UP001057375"/>
    </source>
</evidence>
<keyword evidence="10" id="KW-1185">Reference proteome</keyword>
<reference evidence="9" key="1">
    <citation type="submission" date="2022-03" db="EMBL/GenBank/DDBJ databases">
        <title>Draft genome sequence of Aduncisulcus paluster, a free-living microaerophilic Fornicata.</title>
        <authorList>
            <person name="Yuyama I."/>
            <person name="Kume K."/>
            <person name="Tamura T."/>
            <person name="Inagaki Y."/>
            <person name="Hashimoto T."/>
        </authorList>
    </citation>
    <scope>NUCLEOTIDE SEQUENCE</scope>
    <source>
        <strain evidence="9">NY0171</strain>
    </source>
</reference>
<feature type="domain" description="Integrase catalytic" evidence="8">
    <location>
        <begin position="478"/>
        <end position="639"/>
    </location>
</feature>
<dbReference type="Pfam" id="PF00078">
    <property type="entry name" value="RVT_1"/>
    <property type="match status" value="1"/>
</dbReference>
<evidence type="ECO:0000313" key="9">
    <source>
        <dbReference type="EMBL" id="GKT29468.1"/>
    </source>
</evidence>
<accession>A0ABQ5KAK9</accession>
<dbReference type="Gene3D" id="3.30.70.270">
    <property type="match status" value="2"/>
</dbReference>
<dbReference type="Proteomes" id="UP001057375">
    <property type="component" value="Unassembled WGS sequence"/>
</dbReference>
<evidence type="ECO:0000256" key="6">
    <source>
        <dbReference type="ARBA" id="ARBA00022918"/>
    </source>
</evidence>
<dbReference type="InterPro" id="IPR041588">
    <property type="entry name" value="Integrase_H2C2"/>
</dbReference>
<protein>
    <submittedName>
        <fullName evidence="9">Transposon Tf2-6 polyprotein</fullName>
    </submittedName>
</protein>
<dbReference type="InterPro" id="IPR036397">
    <property type="entry name" value="RNaseH_sf"/>
</dbReference>
<comment type="caution">
    <text evidence="9">The sequence shown here is derived from an EMBL/GenBank/DDBJ whole genome shotgun (WGS) entry which is preliminary data.</text>
</comment>
<dbReference type="EMBL" id="BQXS01000859">
    <property type="protein sequence ID" value="GKT29468.1"/>
    <property type="molecule type" value="Genomic_DNA"/>
</dbReference>
<feature type="non-terminal residue" evidence="9">
    <location>
        <position position="708"/>
    </location>
</feature>
<dbReference type="Pfam" id="PF17921">
    <property type="entry name" value="Integrase_H2C2"/>
    <property type="match status" value="1"/>
</dbReference>
<dbReference type="Gene3D" id="1.10.340.70">
    <property type="match status" value="1"/>
</dbReference>
<dbReference type="PANTHER" id="PTHR37984">
    <property type="entry name" value="PROTEIN CBG26694"/>
    <property type="match status" value="1"/>
</dbReference>
<dbReference type="InterPro" id="IPR041373">
    <property type="entry name" value="RT_RNaseH"/>
</dbReference>
<evidence type="ECO:0000256" key="4">
    <source>
        <dbReference type="ARBA" id="ARBA00022759"/>
    </source>
</evidence>
<keyword evidence="5" id="KW-0378">Hydrolase</keyword>
<dbReference type="CDD" id="cd01647">
    <property type="entry name" value="RT_LTR"/>
    <property type="match status" value="1"/>
</dbReference>
<name>A0ABQ5KAK9_9EUKA</name>
<dbReference type="CDD" id="cd09274">
    <property type="entry name" value="RNase_HI_RT_Ty3"/>
    <property type="match status" value="1"/>
</dbReference>
<dbReference type="Pfam" id="PF00665">
    <property type="entry name" value="rve"/>
    <property type="match status" value="1"/>
</dbReference>
<evidence type="ECO:0000256" key="1">
    <source>
        <dbReference type="ARBA" id="ARBA00022679"/>
    </source>
</evidence>
<organism evidence="9 10">
    <name type="scientific">Aduncisulcus paluster</name>
    <dbReference type="NCBI Taxonomy" id="2918883"/>
    <lineage>
        <taxon>Eukaryota</taxon>
        <taxon>Metamonada</taxon>
        <taxon>Carpediemonas-like organisms</taxon>
        <taxon>Aduncisulcus</taxon>
    </lineage>
</organism>
<keyword evidence="3" id="KW-0540">Nuclease</keyword>
<dbReference type="PROSITE" id="PS50994">
    <property type="entry name" value="INTEGRASE"/>
    <property type="match status" value="1"/>
</dbReference>
<evidence type="ECO:0000259" key="7">
    <source>
        <dbReference type="PROSITE" id="PS50878"/>
    </source>
</evidence>
<dbReference type="PROSITE" id="PS50878">
    <property type="entry name" value="RT_POL"/>
    <property type="match status" value="1"/>
</dbReference>
<dbReference type="InterPro" id="IPR001584">
    <property type="entry name" value="Integrase_cat-core"/>
</dbReference>
<dbReference type="SUPFAM" id="SSF56672">
    <property type="entry name" value="DNA/RNA polymerases"/>
    <property type="match status" value="1"/>
</dbReference>
<evidence type="ECO:0000259" key="8">
    <source>
        <dbReference type="PROSITE" id="PS50994"/>
    </source>
</evidence>
<sequence>MQFPLPRLDDCLEGLQGNCIFGALDLRKGFHQIPLTTEAAKLTAFRTPQGIFQYNSMPFGLVNAPSYFQQVMTDVFQGLLGKHCIVYIDDIIVFGKNIKAFIQSLVLVLERINLYSLSLNRDKCYLGMRQIEFLGFLISEEGRTISPDRVVAIRKIPSPRSKKEVRSFLGLVNFVRDFIPQCASVCHDLYTLTEKDAEFLWTSAHQQSFEKIKELVAGSATLAFPTGEGELRLFTDASDVGIGGVLVQVSDTTRPIAFVSKALNPTQRRWSVYEKEGWAIIYCIKKLDYYLRGRKFTLFTDHRNLTFLERGDNAKITRWMMFLMDYSFTIVHVSGANNGAADCLSRLGSRDLAFKSVRIKLAYDTENKLFQDLMILQKKYPLGPEDKHTIDDLGLIILPSGFLYIPEDVDFRMKCIEFAHASLIGGHCGINATLRKLKQWRILWTNIKKDISGFVHNCLVCQRERLRIEWKETKGCTFVDKPFYSVAVDTIGPFPESRDGNKYGLSFIDSFTRYIEIFPTKTAKAEEAASILYHEYILRFGVPEIIKSDNGKQFVNSLWEHLLKWLDISHRKTTVYNPQSNGIVERSNRELLKFLRALIGEGLEPEDWDKNFPLIRFLMNNQEHTLLGVTPFEMVYGRRADEVFDLFRKEGRKDITEVSQECHLGSSTAKKSSIEYIQDLGSRLDMLKEKVLQIQEQKRKKNDPQDSP</sequence>
<evidence type="ECO:0000256" key="5">
    <source>
        <dbReference type="ARBA" id="ARBA00022801"/>
    </source>
</evidence>
<dbReference type="Gene3D" id="3.10.10.10">
    <property type="entry name" value="HIV Type 1 Reverse Transcriptase, subunit A, domain 1"/>
    <property type="match status" value="1"/>
</dbReference>